<dbReference type="EMBL" id="FQZP01000007">
    <property type="protein sequence ID" value="SHI70221.1"/>
    <property type="molecule type" value="Genomic_DNA"/>
</dbReference>
<evidence type="ECO:0000256" key="6">
    <source>
        <dbReference type="PIRNR" id="PIRNR001123"/>
    </source>
</evidence>
<accession>A0A1M6DAT7</accession>
<evidence type="ECO:0000256" key="2">
    <source>
        <dbReference type="ARBA" id="ARBA00022438"/>
    </source>
</evidence>
<reference evidence="9 10" key="1">
    <citation type="submission" date="2016-11" db="EMBL/GenBank/DDBJ databases">
        <authorList>
            <person name="Varghese N."/>
            <person name="Submissions S."/>
        </authorList>
    </citation>
    <scope>NUCLEOTIDE SEQUENCE [LARGE SCALE GENOMIC DNA]</scope>
    <source>
        <strain evidence="9 10">DSM 19027</strain>
    </source>
</reference>
<feature type="binding site" evidence="8">
    <location>
        <position position="219"/>
    </location>
    <ligand>
        <name>Zn(2+)</name>
        <dbReference type="ChEBI" id="CHEBI:29105"/>
        <label>2</label>
    </ligand>
</feature>
<feature type="binding site" evidence="8">
    <location>
        <position position="190"/>
    </location>
    <ligand>
        <name>Zn(2+)</name>
        <dbReference type="ChEBI" id="CHEBI:29105"/>
        <label>1</label>
    </ligand>
</feature>
<proteinExistence type="inferred from homology"/>
<feature type="binding site" evidence="8">
    <location>
        <position position="80"/>
    </location>
    <ligand>
        <name>Zn(2+)</name>
        <dbReference type="ChEBI" id="CHEBI:29105"/>
        <label>1</label>
    </ligand>
</feature>
<evidence type="ECO:0000256" key="8">
    <source>
        <dbReference type="PIRSR" id="PIRSR001123-2"/>
    </source>
</evidence>
<evidence type="ECO:0000256" key="3">
    <source>
        <dbReference type="ARBA" id="ARBA00022670"/>
    </source>
</evidence>
<dbReference type="InterPro" id="IPR051464">
    <property type="entry name" value="Peptidase_M42_aminopept"/>
</dbReference>
<dbReference type="PANTHER" id="PTHR32481:SF5">
    <property type="entry name" value="ENDOGLUCANASE"/>
    <property type="match status" value="1"/>
</dbReference>
<sequence length="372" mass="40739">MTEQGVYKDPTSGEYPEYLIDMLKELTMADGVSGDEKPVRDFIIDQIRDRVDSWHVDNMGNLIAFKKGTGLNRKVMLAAHMDEVGLLITGINENGLLKFKAVGGIETRALVGKRVRIGKERVPGVIGCKPIHLQDAAERKSPVKKSGLTIDIGAKDREQAEQSVAVGDTAVFAYDPVEFGEHKFMAKALDDRVGCVLLMELLKNRYPFDLYGCFTVQEEIGLKGAKAASFAVSPDTAIVLEGTTCYDLTGTSEHMMSTRLGDGPALTVMDRSVISDRGLYKFITQTAEEQGIPWQVKRTISGGTDAGRIQVSGTGVRVCTIAVPCRYIHTPVSVMDKRDFFHALKLAEATLAGLNNWLRETYQNQSGGESNV</sequence>
<comment type="cofactor">
    <cofactor evidence="8">
        <name>a divalent metal cation</name>
        <dbReference type="ChEBI" id="CHEBI:60240"/>
    </cofactor>
    <text evidence="8">Binds 2 divalent metal cations per subunit.</text>
</comment>
<dbReference type="PIRSF" id="PIRSF001123">
    <property type="entry name" value="PepA_GA"/>
    <property type="match status" value="1"/>
</dbReference>
<feature type="binding site" evidence="8">
    <location>
        <position position="241"/>
    </location>
    <ligand>
        <name>Zn(2+)</name>
        <dbReference type="ChEBI" id="CHEBI:29105"/>
        <label>1</label>
    </ligand>
</feature>
<feature type="binding site" evidence="8">
    <location>
        <position position="329"/>
    </location>
    <ligand>
        <name>Zn(2+)</name>
        <dbReference type="ChEBI" id="CHEBI:29105"/>
        <label>2</label>
    </ligand>
</feature>
<dbReference type="OrthoDB" id="9772053at2"/>
<dbReference type="GO" id="GO:0004177">
    <property type="term" value="F:aminopeptidase activity"/>
    <property type="evidence" value="ECO:0007669"/>
    <property type="project" value="UniProtKB-UniRule"/>
</dbReference>
<evidence type="ECO:0000256" key="7">
    <source>
        <dbReference type="PIRSR" id="PIRSR001123-1"/>
    </source>
</evidence>
<dbReference type="Proteomes" id="UP000324781">
    <property type="component" value="Unassembled WGS sequence"/>
</dbReference>
<name>A0A1M6DAT7_9FIRM</name>
<dbReference type="PANTHER" id="PTHR32481">
    <property type="entry name" value="AMINOPEPTIDASE"/>
    <property type="match status" value="1"/>
</dbReference>
<dbReference type="CDD" id="cd05656">
    <property type="entry name" value="M42_Frv"/>
    <property type="match status" value="1"/>
</dbReference>
<evidence type="ECO:0000256" key="1">
    <source>
        <dbReference type="ARBA" id="ARBA00006272"/>
    </source>
</evidence>
<dbReference type="SUPFAM" id="SSF101821">
    <property type="entry name" value="Aminopeptidase/glucanase lid domain"/>
    <property type="match status" value="1"/>
</dbReference>
<dbReference type="Pfam" id="PF05343">
    <property type="entry name" value="Peptidase_M42"/>
    <property type="match status" value="1"/>
</dbReference>
<dbReference type="SUPFAM" id="SSF53187">
    <property type="entry name" value="Zn-dependent exopeptidases"/>
    <property type="match status" value="1"/>
</dbReference>
<dbReference type="Gene3D" id="3.40.630.10">
    <property type="entry name" value="Zn peptidases"/>
    <property type="match status" value="1"/>
</dbReference>
<keyword evidence="4 8" id="KW-0479">Metal-binding</keyword>
<dbReference type="AlphaFoldDB" id="A0A1M6DAT7"/>
<evidence type="ECO:0000256" key="5">
    <source>
        <dbReference type="ARBA" id="ARBA00022801"/>
    </source>
</evidence>
<keyword evidence="10" id="KW-1185">Reference proteome</keyword>
<dbReference type="InterPro" id="IPR008007">
    <property type="entry name" value="Peptidase_M42"/>
</dbReference>
<comment type="similarity">
    <text evidence="1 6">Belongs to the peptidase M42 family.</text>
</comment>
<feature type="active site" description="Proton acceptor" evidence="7">
    <location>
        <position position="218"/>
    </location>
</feature>
<protein>
    <submittedName>
        <fullName evidence="9">Endoglucanase</fullName>
    </submittedName>
</protein>
<keyword evidence="2" id="KW-0031">Aminopeptidase</keyword>
<evidence type="ECO:0000256" key="4">
    <source>
        <dbReference type="ARBA" id="ARBA00022723"/>
    </source>
</evidence>
<gene>
    <name evidence="9" type="ORF">SAMN05444373_100716</name>
</gene>
<dbReference type="Gene3D" id="2.40.30.40">
    <property type="entry name" value="Peptidase M42, domain 2"/>
    <property type="match status" value="1"/>
</dbReference>
<keyword evidence="5" id="KW-0378">Hydrolase</keyword>
<feature type="binding site" evidence="8">
    <location>
        <position position="190"/>
    </location>
    <ligand>
        <name>Zn(2+)</name>
        <dbReference type="ChEBI" id="CHEBI:29105"/>
        <label>2</label>
    </ligand>
</feature>
<dbReference type="InterPro" id="IPR023367">
    <property type="entry name" value="Peptidase_M42_dom2"/>
</dbReference>
<evidence type="ECO:0000313" key="10">
    <source>
        <dbReference type="Proteomes" id="UP000324781"/>
    </source>
</evidence>
<evidence type="ECO:0000313" key="9">
    <source>
        <dbReference type="EMBL" id="SHI70221.1"/>
    </source>
</evidence>
<organism evidence="9 10">
    <name type="scientific">Thermoclostridium caenicola</name>
    <dbReference type="NCBI Taxonomy" id="659425"/>
    <lineage>
        <taxon>Bacteria</taxon>
        <taxon>Bacillati</taxon>
        <taxon>Bacillota</taxon>
        <taxon>Clostridia</taxon>
        <taxon>Eubacteriales</taxon>
        <taxon>Oscillospiraceae</taxon>
        <taxon>Thermoclostridium</taxon>
    </lineage>
</organism>
<dbReference type="GO" id="GO:0006508">
    <property type="term" value="P:proteolysis"/>
    <property type="evidence" value="ECO:0007669"/>
    <property type="project" value="UniProtKB-KW"/>
</dbReference>
<dbReference type="RefSeq" id="WP_149677977.1">
    <property type="nucleotide sequence ID" value="NZ_FQZP01000007.1"/>
</dbReference>
<keyword evidence="3" id="KW-0645">Protease</keyword>
<dbReference type="GO" id="GO:0046872">
    <property type="term" value="F:metal ion binding"/>
    <property type="evidence" value="ECO:0007669"/>
    <property type="project" value="UniProtKB-UniRule"/>
</dbReference>